<reference evidence="7 8" key="1">
    <citation type="journal article" date="2019" name="PLoS Genet.">
        <title>Convergent evolution of linked mating-type loci in basidiomycete fungi.</title>
        <authorList>
            <person name="Sun S."/>
            <person name="Coelho M.A."/>
            <person name="Heitman J."/>
            <person name="Nowrousian M."/>
        </authorList>
    </citation>
    <scope>NUCLEOTIDE SEQUENCE [LARGE SCALE GENOMIC DNA]</scope>
    <source>
        <strain evidence="7 8">CBS 4282</strain>
    </source>
</reference>
<evidence type="ECO:0000313" key="8">
    <source>
        <dbReference type="Proteomes" id="UP000473826"/>
    </source>
</evidence>
<dbReference type="Gene3D" id="1.20.1250.20">
    <property type="entry name" value="MFS general substrate transporter like domains"/>
    <property type="match status" value="1"/>
</dbReference>
<dbReference type="GO" id="GO:0015355">
    <property type="term" value="F:secondary active monocarboxylate transmembrane transporter activity"/>
    <property type="evidence" value="ECO:0007669"/>
    <property type="project" value="TreeGrafter"/>
</dbReference>
<name>A0A7D8UYK1_VANHU</name>
<gene>
    <name evidence="7" type="ORF">VHUM_04239</name>
</gene>
<feature type="transmembrane region" description="Helical" evidence="5">
    <location>
        <begin position="78"/>
        <end position="96"/>
    </location>
</feature>
<keyword evidence="4 5" id="KW-0472">Membrane</keyword>
<evidence type="ECO:0000313" key="7">
    <source>
        <dbReference type="EMBL" id="TXT04241.1"/>
    </source>
</evidence>
<accession>A0A7D8UYK1</accession>
<comment type="caution">
    <text evidence="7">The sequence shown here is derived from an EMBL/GenBank/DDBJ whole genome shotgun (WGS) entry which is preliminary data.</text>
</comment>
<dbReference type="PROSITE" id="PS50850">
    <property type="entry name" value="MFS"/>
    <property type="match status" value="1"/>
</dbReference>
<evidence type="ECO:0000256" key="3">
    <source>
        <dbReference type="ARBA" id="ARBA00022989"/>
    </source>
</evidence>
<keyword evidence="3 5" id="KW-1133">Transmembrane helix</keyword>
<feature type="transmembrane region" description="Helical" evidence="5">
    <location>
        <begin position="236"/>
        <end position="255"/>
    </location>
</feature>
<dbReference type="AlphaFoldDB" id="A0A7D8UYK1"/>
<evidence type="ECO:0000259" key="6">
    <source>
        <dbReference type="PROSITE" id="PS50850"/>
    </source>
</evidence>
<dbReference type="GO" id="GO:0035879">
    <property type="term" value="P:plasma membrane lactate transport"/>
    <property type="evidence" value="ECO:0007669"/>
    <property type="project" value="TreeGrafter"/>
</dbReference>
<feature type="transmembrane region" description="Helical" evidence="5">
    <location>
        <begin position="385"/>
        <end position="408"/>
    </location>
</feature>
<comment type="subcellular location">
    <subcellularLocation>
        <location evidence="1">Membrane</location>
        <topology evidence="1">Multi-pass membrane protein</topology>
    </subcellularLocation>
</comment>
<feature type="transmembrane region" description="Helical" evidence="5">
    <location>
        <begin position="293"/>
        <end position="311"/>
    </location>
</feature>
<keyword evidence="8" id="KW-1185">Reference proteome</keyword>
<evidence type="ECO:0000256" key="4">
    <source>
        <dbReference type="ARBA" id="ARBA00023136"/>
    </source>
</evidence>
<dbReference type="PANTHER" id="PTHR23508:SF10">
    <property type="entry name" value="CARBOXYLIC ACID TRANSPORTER PROTEIN HOMOLOG"/>
    <property type="match status" value="1"/>
</dbReference>
<protein>
    <recommendedName>
        <fullName evidence="6">Major facilitator superfamily (MFS) profile domain-containing protein</fullName>
    </recommendedName>
</protein>
<feature type="transmembrane region" description="Helical" evidence="5">
    <location>
        <begin position="361"/>
        <end position="379"/>
    </location>
</feature>
<feature type="transmembrane region" description="Helical" evidence="5">
    <location>
        <begin position="459"/>
        <end position="481"/>
    </location>
</feature>
<sequence length="531" mass="58044">MADTDTKATPQLEVVQEAEGHHEYAPASVRGQLAGWHANRGDRSIARAIIPTWKAGTTDDEVIYNPFRLFARMKLMDWMYFLCGWWAWTCDGYDFFAVSVTLVEMTKQFGVAKHTLTTSITLTLLFRSVGAVVFGLLADRYGRRWTLCVNMLLIALFEFASGLCNTYTQFLGVRACFGIVMGGVWGQAMATSIENVPVQARGFCSGILQPGYSFGYLLAAVINLTVVPTSKYGWRSVYFIGAGFSVTSAIFRAVLPESKQYREAREIARAEGKQKGQGKRFLKETGAMLKANWIRVIWGIVTMAAFNFLSHGTQDLYPTYLQVSKGISPKAANISTIITNVFAIIGGAVAGYLSQYLGRRLCIIVFCLWCAAFIPLWILPHDIVGLTAGGSMILFGMQATFGVVPIYLGEVSPPAFRASFAGICYQLGNMASSAAAQIESTAGDRLKTTLPNGNVVPDYATVQAMLVGIVLFFLITCVLLGPEADGSHFEQAKTATQEGAGVTETQDLVHGRGHLRRESVAYDEKNLSEKV</sequence>
<evidence type="ECO:0000256" key="1">
    <source>
        <dbReference type="ARBA" id="ARBA00004141"/>
    </source>
</evidence>
<dbReference type="Proteomes" id="UP000473826">
    <property type="component" value="Unassembled WGS sequence"/>
</dbReference>
<feature type="transmembrane region" description="Helical" evidence="5">
    <location>
        <begin position="211"/>
        <end position="230"/>
    </location>
</feature>
<evidence type="ECO:0000256" key="5">
    <source>
        <dbReference type="SAM" id="Phobius"/>
    </source>
</evidence>
<dbReference type="InterPro" id="IPR020846">
    <property type="entry name" value="MFS_dom"/>
</dbReference>
<dbReference type="CDD" id="cd17316">
    <property type="entry name" value="MFS_SV2_like"/>
    <property type="match status" value="1"/>
</dbReference>
<feature type="transmembrane region" description="Helical" evidence="5">
    <location>
        <begin position="145"/>
        <end position="163"/>
    </location>
</feature>
<dbReference type="InterPro" id="IPR005828">
    <property type="entry name" value="MFS_sugar_transport-like"/>
</dbReference>
<dbReference type="OrthoDB" id="5296287at2759"/>
<dbReference type="GO" id="GO:0005886">
    <property type="term" value="C:plasma membrane"/>
    <property type="evidence" value="ECO:0007669"/>
    <property type="project" value="TreeGrafter"/>
</dbReference>
<keyword evidence="2 5" id="KW-0812">Transmembrane</keyword>
<dbReference type="PANTHER" id="PTHR23508">
    <property type="entry name" value="CARBOXYLIC ACID TRANSPORTER PROTEIN HOMOLOG"/>
    <property type="match status" value="1"/>
</dbReference>
<proteinExistence type="predicted"/>
<feature type="transmembrane region" description="Helical" evidence="5">
    <location>
        <begin position="331"/>
        <end position="354"/>
    </location>
</feature>
<feature type="domain" description="Major facilitator superfamily (MFS) profile" evidence="6">
    <location>
        <begin position="80"/>
        <end position="485"/>
    </location>
</feature>
<dbReference type="Pfam" id="PF00083">
    <property type="entry name" value="Sugar_tr"/>
    <property type="match status" value="1"/>
</dbReference>
<organism evidence="7 8">
    <name type="scientific">Vanrija humicola</name>
    <name type="common">Yeast</name>
    <name type="synonym">Cryptococcus humicola</name>
    <dbReference type="NCBI Taxonomy" id="5417"/>
    <lineage>
        <taxon>Eukaryota</taxon>
        <taxon>Fungi</taxon>
        <taxon>Dikarya</taxon>
        <taxon>Basidiomycota</taxon>
        <taxon>Agaricomycotina</taxon>
        <taxon>Tremellomycetes</taxon>
        <taxon>Trichosporonales</taxon>
        <taxon>Trichosporonaceae</taxon>
        <taxon>Vanrija</taxon>
    </lineage>
</organism>
<dbReference type="InterPro" id="IPR036259">
    <property type="entry name" value="MFS_trans_sf"/>
</dbReference>
<dbReference type="EMBL" id="QKWK01000017">
    <property type="protein sequence ID" value="TXT04241.1"/>
    <property type="molecule type" value="Genomic_DNA"/>
</dbReference>
<feature type="transmembrane region" description="Helical" evidence="5">
    <location>
        <begin position="116"/>
        <end position="138"/>
    </location>
</feature>
<evidence type="ECO:0000256" key="2">
    <source>
        <dbReference type="ARBA" id="ARBA00022692"/>
    </source>
</evidence>
<dbReference type="SUPFAM" id="SSF103473">
    <property type="entry name" value="MFS general substrate transporter"/>
    <property type="match status" value="1"/>
</dbReference>